<keyword evidence="4" id="KW-0732">Signal</keyword>
<dbReference type="PANTHER" id="PTHR11552:SF138">
    <property type="entry name" value="DEHYDROGENASE PKFF-RELATED"/>
    <property type="match status" value="1"/>
</dbReference>
<feature type="domain" description="FAD-dependent oxidoreductase 2 FAD-binding" evidence="5">
    <location>
        <begin position="35"/>
        <end position="69"/>
    </location>
</feature>
<dbReference type="Gene3D" id="3.30.560.10">
    <property type="entry name" value="Glucose Oxidase, domain 3"/>
    <property type="match status" value="1"/>
</dbReference>
<dbReference type="GO" id="GO:0050660">
    <property type="term" value="F:flavin adenine dinucleotide binding"/>
    <property type="evidence" value="ECO:0007669"/>
    <property type="project" value="InterPro"/>
</dbReference>
<protein>
    <submittedName>
        <fullName evidence="7">Glucose-methanol-choline oxidoreductase, FAD/NAD(P)-binding domain superfamily</fullName>
    </submittedName>
</protein>
<dbReference type="GO" id="GO:0044550">
    <property type="term" value="P:secondary metabolite biosynthetic process"/>
    <property type="evidence" value="ECO:0007669"/>
    <property type="project" value="TreeGrafter"/>
</dbReference>
<dbReference type="SUPFAM" id="SSF54373">
    <property type="entry name" value="FAD-linked reductases, C-terminal domain"/>
    <property type="match status" value="1"/>
</dbReference>
<evidence type="ECO:0000256" key="2">
    <source>
        <dbReference type="ARBA" id="ARBA00022630"/>
    </source>
</evidence>
<feature type="signal peptide" evidence="4">
    <location>
        <begin position="1"/>
        <end position="17"/>
    </location>
</feature>
<dbReference type="AlphaFoldDB" id="A0A9Q9ALK0"/>
<dbReference type="InterPro" id="IPR012132">
    <property type="entry name" value="GMC_OxRdtase"/>
</dbReference>
<feature type="domain" description="Glucose-methanol-choline oxidoreductase C-terminal" evidence="6">
    <location>
        <begin position="223"/>
        <end position="342"/>
    </location>
</feature>
<feature type="chain" id="PRO_5040472789" evidence="4">
    <location>
        <begin position="18"/>
        <end position="353"/>
    </location>
</feature>
<comment type="similarity">
    <text evidence="1">Belongs to the GMC oxidoreductase family.</text>
</comment>
<dbReference type="InterPro" id="IPR036188">
    <property type="entry name" value="FAD/NAD-bd_sf"/>
</dbReference>
<dbReference type="GO" id="GO:0016614">
    <property type="term" value="F:oxidoreductase activity, acting on CH-OH group of donors"/>
    <property type="evidence" value="ECO:0007669"/>
    <property type="project" value="InterPro"/>
</dbReference>
<evidence type="ECO:0000256" key="3">
    <source>
        <dbReference type="ARBA" id="ARBA00023002"/>
    </source>
</evidence>
<dbReference type="InterPro" id="IPR003953">
    <property type="entry name" value="FAD-dep_OxRdtase_2_FAD-bd"/>
</dbReference>
<proteinExistence type="inferred from homology"/>
<reference evidence="7" key="1">
    <citation type="submission" date="2022-06" db="EMBL/GenBank/DDBJ databases">
        <title>Complete genome sequences of two strains of the flax pathogen Septoria linicola.</title>
        <authorList>
            <person name="Lapalu N."/>
            <person name="Simon A."/>
            <person name="Demenou B."/>
            <person name="Paumier D."/>
            <person name="Guillot M.-P."/>
            <person name="Gout L."/>
            <person name="Valade R."/>
        </authorList>
    </citation>
    <scope>NUCLEOTIDE SEQUENCE</scope>
    <source>
        <strain evidence="7">SE15195</strain>
    </source>
</reference>
<name>A0A9Q9ALK0_9PEZI</name>
<gene>
    <name evidence="7" type="ORF">Slin15195_G014900</name>
</gene>
<evidence type="ECO:0000259" key="5">
    <source>
        <dbReference type="Pfam" id="PF00890"/>
    </source>
</evidence>
<evidence type="ECO:0000256" key="4">
    <source>
        <dbReference type="SAM" id="SignalP"/>
    </source>
</evidence>
<dbReference type="EMBL" id="CP099418">
    <property type="protein sequence ID" value="USW48171.1"/>
    <property type="molecule type" value="Genomic_DNA"/>
</dbReference>
<organism evidence="7 8">
    <name type="scientific">Septoria linicola</name>
    <dbReference type="NCBI Taxonomy" id="215465"/>
    <lineage>
        <taxon>Eukaryota</taxon>
        <taxon>Fungi</taxon>
        <taxon>Dikarya</taxon>
        <taxon>Ascomycota</taxon>
        <taxon>Pezizomycotina</taxon>
        <taxon>Dothideomycetes</taxon>
        <taxon>Dothideomycetidae</taxon>
        <taxon>Mycosphaerellales</taxon>
        <taxon>Mycosphaerellaceae</taxon>
        <taxon>Septoria</taxon>
    </lineage>
</organism>
<keyword evidence="3" id="KW-0560">Oxidoreductase</keyword>
<evidence type="ECO:0000313" key="7">
    <source>
        <dbReference type="EMBL" id="USW48171.1"/>
    </source>
</evidence>
<dbReference type="InterPro" id="IPR007867">
    <property type="entry name" value="GMC_OxRtase_C"/>
</dbReference>
<sequence>MLPVLLVLLTSARCILGSPVETDPQKRQIIGDVFDYVIVGGGTAGLTLANRLSANGDNQVAVVEAGDQYQINNPLLSSTPAGDVYWVGSDPSDTNPLVDWNFVQTFIRLANDLLYVTAQFATDYLLGKRGPLTNPVCEFLGWEKVPAILKNLFSSGAKSQLDQFPSDWPEIEYLSAPGYVGDFSSLPTTQPKVIAVTTFDGSKVMCEQNGFRYATILAALVAPTSRGNVSIVSADSDDLPSINPAWLTTIADQEVAIAAYKRARAAFASRAMRPVLADSREYFPGEEVSTDAQILDTIRNTHNRVACCRNLVYGVGGLRVVDASAFPILPPGHPQSTIYALAEKIADHILNGD</sequence>
<dbReference type="Pfam" id="PF05199">
    <property type="entry name" value="GMC_oxred_C"/>
    <property type="match status" value="1"/>
</dbReference>
<dbReference type="SUPFAM" id="SSF51905">
    <property type="entry name" value="FAD/NAD(P)-binding domain"/>
    <property type="match status" value="1"/>
</dbReference>
<dbReference type="Pfam" id="PF00890">
    <property type="entry name" value="FAD_binding_2"/>
    <property type="match status" value="1"/>
</dbReference>
<accession>A0A9Q9ALK0</accession>
<dbReference type="PANTHER" id="PTHR11552">
    <property type="entry name" value="GLUCOSE-METHANOL-CHOLINE GMC OXIDOREDUCTASE"/>
    <property type="match status" value="1"/>
</dbReference>
<evidence type="ECO:0000313" key="8">
    <source>
        <dbReference type="Proteomes" id="UP001056384"/>
    </source>
</evidence>
<dbReference type="Gene3D" id="3.50.50.60">
    <property type="entry name" value="FAD/NAD(P)-binding domain"/>
    <property type="match status" value="1"/>
</dbReference>
<keyword evidence="8" id="KW-1185">Reference proteome</keyword>
<dbReference type="Proteomes" id="UP001056384">
    <property type="component" value="Chromosome 1"/>
</dbReference>
<evidence type="ECO:0000259" key="6">
    <source>
        <dbReference type="Pfam" id="PF05199"/>
    </source>
</evidence>
<evidence type="ECO:0000256" key="1">
    <source>
        <dbReference type="ARBA" id="ARBA00010790"/>
    </source>
</evidence>
<keyword evidence="2" id="KW-0285">Flavoprotein</keyword>